<gene>
    <name evidence="2" type="ORF">KGQ19_40865</name>
</gene>
<feature type="transmembrane region" description="Helical" evidence="1">
    <location>
        <begin position="43"/>
        <end position="60"/>
    </location>
</feature>
<sequence>MLLVVAISLLALLAALGLLLGFAGLLSGGNEDWLDAAGEVLSWIFQVPVFLCRICVRINLRLATRAPGPRRWHVWVANHPAAAQSARSRLVRRRRVTPEMLRDVFVSKTTTERVRIDVVLRCDDFGGVMQVMPSLVSDSPEPAYVWPLTYADDATVVQNALRRCFTDKNLYRLLSGYARLASLAGPEAVWALELDRVGSLDLMDPVVRASMLSGEADEILKLLERYY</sequence>
<evidence type="ECO:0000313" key="3">
    <source>
        <dbReference type="Proteomes" id="UP000730482"/>
    </source>
</evidence>
<dbReference type="Proteomes" id="UP000730482">
    <property type="component" value="Unassembled WGS sequence"/>
</dbReference>
<dbReference type="EMBL" id="JAAFYZ010000240">
    <property type="protein sequence ID" value="MBS2553224.1"/>
    <property type="molecule type" value="Genomic_DNA"/>
</dbReference>
<evidence type="ECO:0000256" key="1">
    <source>
        <dbReference type="SAM" id="Phobius"/>
    </source>
</evidence>
<reference evidence="2 3" key="1">
    <citation type="submission" date="2020-02" db="EMBL/GenBank/DDBJ databases">
        <title>Acidophilic actinobacteria isolated from forest soil.</title>
        <authorList>
            <person name="Golinska P."/>
        </authorList>
    </citation>
    <scope>NUCLEOTIDE SEQUENCE [LARGE SCALE GENOMIC DNA]</scope>
    <source>
        <strain evidence="2 3">NL8</strain>
    </source>
</reference>
<keyword evidence="1" id="KW-1133">Transmembrane helix</keyword>
<keyword evidence="1" id="KW-0472">Membrane</keyword>
<comment type="caution">
    <text evidence="2">The sequence shown here is derived from an EMBL/GenBank/DDBJ whole genome shotgun (WGS) entry which is preliminary data.</text>
</comment>
<dbReference type="RefSeq" id="WP_212019555.1">
    <property type="nucleotide sequence ID" value="NZ_JAAFYZ010000240.1"/>
</dbReference>
<proteinExistence type="predicted"/>
<accession>A0ABS5L4I8</accession>
<name>A0ABS5L4I8_9ACTN</name>
<protein>
    <submittedName>
        <fullName evidence="2">Uncharacterized protein</fullName>
    </submittedName>
</protein>
<evidence type="ECO:0000313" key="2">
    <source>
        <dbReference type="EMBL" id="MBS2553224.1"/>
    </source>
</evidence>
<organism evidence="2 3">
    <name type="scientific">Catenulispora pinistramenti</name>
    <dbReference type="NCBI Taxonomy" id="2705254"/>
    <lineage>
        <taxon>Bacteria</taxon>
        <taxon>Bacillati</taxon>
        <taxon>Actinomycetota</taxon>
        <taxon>Actinomycetes</taxon>
        <taxon>Catenulisporales</taxon>
        <taxon>Catenulisporaceae</taxon>
        <taxon>Catenulispora</taxon>
    </lineage>
</organism>
<keyword evidence="1" id="KW-0812">Transmembrane</keyword>
<keyword evidence="3" id="KW-1185">Reference proteome</keyword>